<organism evidence="2 3">
    <name type="scientific">Demequina muriae</name>
    <dbReference type="NCBI Taxonomy" id="3051664"/>
    <lineage>
        <taxon>Bacteria</taxon>
        <taxon>Bacillati</taxon>
        <taxon>Actinomycetota</taxon>
        <taxon>Actinomycetes</taxon>
        <taxon>Micrococcales</taxon>
        <taxon>Demequinaceae</taxon>
        <taxon>Demequina</taxon>
    </lineage>
</organism>
<name>A0ABT8GFS3_9MICO</name>
<keyword evidence="1" id="KW-0472">Membrane</keyword>
<keyword evidence="1" id="KW-0812">Transmembrane</keyword>
<proteinExistence type="predicted"/>
<dbReference type="RefSeq" id="WP_301141646.1">
    <property type="nucleotide sequence ID" value="NZ_JAUHQA010000001.1"/>
</dbReference>
<sequence>MKTLIIVLLIAFAAIAVIGFVVEALLWLALIGLILFAVTSIYWWLRAKKSRSSTAKA</sequence>
<comment type="caution">
    <text evidence="2">The sequence shown here is derived from an EMBL/GenBank/DDBJ whole genome shotgun (WGS) entry which is preliminary data.</text>
</comment>
<feature type="transmembrane region" description="Helical" evidence="1">
    <location>
        <begin position="26"/>
        <end position="45"/>
    </location>
</feature>
<protein>
    <recommendedName>
        <fullName evidence="4">LPXTG-motif cell wall anchor domain-containing protein</fullName>
    </recommendedName>
</protein>
<evidence type="ECO:0000256" key="1">
    <source>
        <dbReference type="SAM" id="Phobius"/>
    </source>
</evidence>
<dbReference type="EMBL" id="JAUHQA010000001">
    <property type="protein sequence ID" value="MDN4480284.1"/>
    <property type="molecule type" value="Genomic_DNA"/>
</dbReference>
<evidence type="ECO:0008006" key="4">
    <source>
        <dbReference type="Google" id="ProtNLM"/>
    </source>
</evidence>
<evidence type="ECO:0000313" key="3">
    <source>
        <dbReference type="Proteomes" id="UP001172708"/>
    </source>
</evidence>
<keyword evidence="3" id="KW-1185">Reference proteome</keyword>
<gene>
    <name evidence="2" type="ORF">QQX02_05025</name>
</gene>
<keyword evidence="1" id="KW-1133">Transmembrane helix</keyword>
<reference evidence="2" key="1">
    <citation type="submission" date="2023-06" db="EMBL/GenBank/DDBJ databases">
        <title>Egi l300058.</title>
        <authorList>
            <person name="Gao L."/>
            <person name="Fang B.-Z."/>
            <person name="Li W.-J."/>
        </authorList>
    </citation>
    <scope>NUCLEOTIDE SEQUENCE</scope>
    <source>
        <strain evidence="2">EGI L300058</strain>
    </source>
</reference>
<accession>A0ABT8GFS3</accession>
<evidence type="ECO:0000313" key="2">
    <source>
        <dbReference type="EMBL" id="MDN4480284.1"/>
    </source>
</evidence>
<dbReference type="Proteomes" id="UP001172708">
    <property type="component" value="Unassembled WGS sequence"/>
</dbReference>